<dbReference type="GO" id="GO:0005615">
    <property type="term" value="C:extracellular space"/>
    <property type="evidence" value="ECO:0007669"/>
    <property type="project" value="TreeGrafter"/>
</dbReference>
<dbReference type="SMART" id="SM00020">
    <property type="entry name" value="Tryp_SPc"/>
    <property type="match status" value="1"/>
</dbReference>
<dbReference type="FunFam" id="2.40.10.10:FF:000181">
    <property type="entry name" value="Chymotrypsinogen A"/>
    <property type="match status" value="1"/>
</dbReference>
<proteinExistence type="predicted"/>
<dbReference type="CDD" id="cd00190">
    <property type="entry name" value="Tryp_SPc"/>
    <property type="match status" value="1"/>
</dbReference>
<dbReference type="Pfam" id="PF00089">
    <property type="entry name" value="Trypsin"/>
    <property type="match status" value="1"/>
</dbReference>
<dbReference type="GO" id="GO:0006508">
    <property type="term" value="P:proteolysis"/>
    <property type="evidence" value="ECO:0007669"/>
    <property type="project" value="InterPro"/>
</dbReference>
<dbReference type="InterPro" id="IPR018114">
    <property type="entry name" value="TRYPSIN_HIS"/>
</dbReference>
<reference evidence="3" key="1">
    <citation type="submission" date="2023-01" db="EMBL/GenBank/DDBJ databases">
        <title>Genome assembly of the deep-sea coral Lophelia pertusa.</title>
        <authorList>
            <person name="Herrera S."/>
            <person name="Cordes E."/>
        </authorList>
    </citation>
    <scope>NUCLEOTIDE SEQUENCE</scope>
    <source>
        <strain evidence="3">USNM1676648</strain>
        <tissue evidence="3">Polyp</tissue>
    </source>
</reference>
<evidence type="ECO:0000259" key="2">
    <source>
        <dbReference type="PROSITE" id="PS50240"/>
    </source>
</evidence>
<dbReference type="InterPro" id="IPR009003">
    <property type="entry name" value="Peptidase_S1_PA"/>
</dbReference>
<dbReference type="PANTHER" id="PTHR24257:SF22">
    <property type="entry name" value="CHYMOTRYPSIN-LIKE ELASTASE FAMILY MEMBER 3B"/>
    <property type="match status" value="1"/>
</dbReference>
<evidence type="ECO:0000256" key="1">
    <source>
        <dbReference type="SAM" id="SignalP"/>
    </source>
</evidence>
<gene>
    <name evidence="3" type="ORF">OS493_013404</name>
</gene>
<dbReference type="Proteomes" id="UP001163046">
    <property type="component" value="Unassembled WGS sequence"/>
</dbReference>
<dbReference type="InterPro" id="IPR001254">
    <property type="entry name" value="Trypsin_dom"/>
</dbReference>
<keyword evidence="4" id="KW-1185">Reference proteome</keyword>
<dbReference type="PROSITE" id="PS00134">
    <property type="entry name" value="TRYPSIN_HIS"/>
    <property type="match status" value="1"/>
</dbReference>
<dbReference type="InterPro" id="IPR050850">
    <property type="entry name" value="Peptidase_S1_Elastase_sf"/>
</dbReference>
<sequence>MYVAEVFALMLLNGLLFAHGNQAACGRRPITTRVVGGTDATPNSWPWQISLRVKVRGKLYHICGGSLISPRHVVTAAHCVVRNASPKRYKVVVGEHDQTVEEGAEQVLDVSAVCFHEGFSMQHLRNDIAVITLAKPVVLSDRVSTVCLPQEGQAVPTGTKCYITGWGRTIGGGKPANILQQAIMPVVDHQTCAEANKDLVSSGSTEHGVCRICDSRKT</sequence>
<name>A0A9X0CEZ7_9CNID</name>
<feature type="domain" description="Peptidase S1" evidence="2">
    <location>
        <begin position="34"/>
        <end position="218"/>
    </location>
</feature>
<dbReference type="GO" id="GO:0004252">
    <property type="term" value="F:serine-type endopeptidase activity"/>
    <property type="evidence" value="ECO:0007669"/>
    <property type="project" value="InterPro"/>
</dbReference>
<feature type="signal peptide" evidence="1">
    <location>
        <begin position="1"/>
        <end position="23"/>
    </location>
</feature>
<keyword evidence="1" id="KW-0732">Signal</keyword>
<feature type="chain" id="PRO_5040795221" description="Peptidase S1 domain-containing protein" evidence="1">
    <location>
        <begin position="24"/>
        <end position="218"/>
    </location>
</feature>
<protein>
    <recommendedName>
        <fullName evidence="2">Peptidase S1 domain-containing protein</fullName>
    </recommendedName>
</protein>
<evidence type="ECO:0000313" key="3">
    <source>
        <dbReference type="EMBL" id="KAJ7336030.1"/>
    </source>
</evidence>
<organism evidence="3 4">
    <name type="scientific">Desmophyllum pertusum</name>
    <dbReference type="NCBI Taxonomy" id="174260"/>
    <lineage>
        <taxon>Eukaryota</taxon>
        <taxon>Metazoa</taxon>
        <taxon>Cnidaria</taxon>
        <taxon>Anthozoa</taxon>
        <taxon>Hexacorallia</taxon>
        <taxon>Scleractinia</taxon>
        <taxon>Caryophylliina</taxon>
        <taxon>Caryophylliidae</taxon>
        <taxon>Desmophyllum</taxon>
    </lineage>
</organism>
<comment type="caution">
    <text evidence="3">The sequence shown here is derived from an EMBL/GenBank/DDBJ whole genome shotgun (WGS) entry which is preliminary data.</text>
</comment>
<dbReference type="EMBL" id="MU827783">
    <property type="protein sequence ID" value="KAJ7336030.1"/>
    <property type="molecule type" value="Genomic_DNA"/>
</dbReference>
<dbReference type="InterPro" id="IPR001314">
    <property type="entry name" value="Peptidase_S1A"/>
</dbReference>
<dbReference type="PRINTS" id="PR00722">
    <property type="entry name" value="CHYMOTRYPSIN"/>
</dbReference>
<dbReference type="SUPFAM" id="SSF50494">
    <property type="entry name" value="Trypsin-like serine proteases"/>
    <property type="match status" value="1"/>
</dbReference>
<dbReference type="InterPro" id="IPR043504">
    <property type="entry name" value="Peptidase_S1_PA_chymotrypsin"/>
</dbReference>
<dbReference type="OrthoDB" id="5949941at2759"/>
<accession>A0A9X0CEZ7</accession>
<evidence type="ECO:0000313" key="4">
    <source>
        <dbReference type="Proteomes" id="UP001163046"/>
    </source>
</evidence>
<dbReference type="AlphaFoldDB" id="A0A9X0CEZ7"/>
<dbReference type="PROSITE" id="PS50240">
    <property type="entry name" value="TRYPSIN_DOM"/>
    <property type="match status" value="1"/>
</dbReference>
<dbReference type="PANTHER" id="PTHR24257">
    <property type="entry name" value="CHYMOTRYPSIN-LIKE ELASTASE FAMILY MEMBER"/>
    <property type="match status" value="1"/>
</dbReference>
<dbReference type="Gene3D" id="2.40.10.10">
    <property type="entry name" value="Trypsin-like serine proteases"/>
    <property type="match status" value="1"/>
</dbReference>